<protein>
    <submittedName>
        <fullName evidence="2">Uncharacterized protein</fullName>
    </submittedName>
</protein>
<evidence type="ECO:0000313" key="2">
    <source>
        <dbReference type="EMBL" id="BAD54477.1"/>
    </source>
</evidence>
<dbReference type="EMBL" id="AP004749">
    <property type="protein sequence ID" value="BAD54217.1"/>
    <property type="molecule type" value="Genomic_DNA"/>
</dbReference>
<evidence type="ECO:0000313" key="1">
    <source>
        <dbReference type="EMBL" id="BAD54217.1"/>
    </source>
</evidence>
<dbReference type="Proteomes" id="UP000000763">
    <property type="component" value="Chromosome 6"/>
</dbReference>
<sequence>MACCFVLKTASLTGPSSKTLAAPDYEAHGREALMAPARMPRRACADRDEIIGIYRLEQCIHISDDDEVGQPLRRHEGNCIIA</sequence>
<evidence type="ECO:0000313" key="3">
    <source>
        <dbReference type="Proteomes" id="UP000000763"/>
    </source>
</evidence>
<accession>Q5Z6B4</accession>
<reference evidence="2" key="2">
    <citation type="submission" date="2002-06" db="EMBL/GenBank/DDBJ databases">
        <title>Oryza sativa nipponbare(GA3) genomic DNA, chromosome 6, PAC clone:P0438E12.</title>
        <authorList>
            <person name="Sasaki T."/>
            <person name="Matsumoto T."/>
            <person name="Katayose Y."/>
        </authorList>
    </citation>
    <scope>NUCLEOTIDE SEQUENCE</scope>
</reference>
<dbReference type="EMBL" id="AP005450">
    <property type="protein sequence ID" value="BAD54477.1"/>
    <property type="molecule type" value="Genomic_DNA"/>
</dbReference>
<proteinExistence type="predicted"/>
<dbReference type="AlphaFoldDB" id="Q5Z6B4"/>
<gene>
    <name evidence="1" type="ORF">P0410C01.9</name>
    <name evidence="2" type="ORF">P0438E12.30</name>
</gene>
<reference evidence="3" key="4">
    <citation type="journal article" date="2008" name="Nucleic Acids Res.">
        <title>The rice annotation project database (RAP-DB): 2008 update.</title>
        <authorList>
            <consortium name="The rice annotation project (RAP)"/>
        </authorList>
    </citation>
    <scope>GENOME REANNOTATION</scope>
    <source>
        <strain evidence="3">cv. Nipponbare</strain>
    </source>
</reference>
<reference evidence="1" key="1">
    <citation type="submission" date="2002-02" db="EMBL/GenBank/DDBJ databases">
        <title>Oryza sativa nipponbare(GA3) genomic DNA, chromosome 6, PAC clone:P0410C01.</title>
        <authorList>
            <person name="Sasaki T."/>
            <person name="Matsumoto T."/>
            <person name="Yamamoto K."/>
        </authorList>
    </citation>
    <scope>NUCLEOTIDE SEQUENCE</scope>
</reference>
<reference evidence="3" key="3">
    <citation type="journal article" date="2005" name="Nature">
        <title>The map-based sequence of the rice genome.</title>
        <authorList>
            <consortium name="International rice genome sequencing project (IRGSP)"/>
            <person name="Matsumoto T."/>
            <person name="Wu J."/>
            <person name="Kanamori H."/>
            <person name="Katayose Y."/>
            <person name="Fujisawa M."/>
            <person name="Namiki N."/>
            <person name="Mizuno H."/>
            <person name="Yamamoto K."/>
            <person name="Antonio B.A."/>
            <person name="Baba T."/>
            <person name="Sakata K."/>
            <person name="Nagamura Y."/>
            <person name="Aoki H."/>
            <person name="Arikawa K."/>
            <person name="Arita K."/>
            <person name="Bito T."/>
            <person name="Chiden Y."/>
            <person name="Fujitsuka N."/>
            <person name="Fukunaka R."/>
            <person name="Hamada M."/>
            <person name="Harada C."/>
            <person name="Hayashi A."/>
            <person name="Hijishita S."/>
            <person name="Honda M."/>
            <person name="Hosokawa S."/>
            <person name="Ichikawa Y."/>
            <person name="Idonuma A."/>
            <person name="Iijima M."/>
            <person name="Ikeda M."/>
            <person name="Ikeno M."/>
            <person name="Ito K."/>
            <person name="Ito S."/>
            <person name="Ito T."/>
            <person name="Ito Y."/>
            <person name="Ito Y."/>
            <person name="Iwabuchi A."/>
            <person name="Kamiya K."/>
            <person name="Karasawa W."/>
            <person name="Kurita K."/>
            <person name="Katagiri S."/>
            <person name="Kikuta A."/>
            <person name="Kobayashi H."/>
            <person name="Kobayashi N."/>
            <person name="Machita K."/>
            <person name="Maehara T."/>
            <person name="Masukawa M."/>
            <person name="Mizubayashi T."/>
            <person name="Mukai Y."/>
            <person name="Nagasaki H."/>
            <person name="Nagata Y."/>
            <person name="Naito S."/>
            <person name="Nakashima M."/>
            <person name="Nakama Y."/>
            <person name="Nakamichi Y."/>
            <person name="Nakamura M."/>
            <person name="Meguro A."/>
            <person name="Negishi M."/>
            <person name="Ohta I."/>
            <person name="Ohta T."/>
            <person name="Okamoto M."/>
            <person name="Ono N."/>
            <person name="Saji S."/>
            <person name="Sakaguchi M."/>
            <person name="Sakai K."/>
            <person name="Shibata M."/>
            <person name="Shimokawa T."/>
            <person name="Song J."/>
            <person name="Takazaki Y."/>
            <person name="Terasawa K."/>
            <person name="Tsugane M."/>
            <person name="Tsuji K."/>
            <person name="Ueda S."/>
            <person name="Waki K."/>
            <person name="Yamagata H."/>
            <person name="Yamamoto M."/>
            <person name="Yamamoto S."/>
            <person name="Yamane H."/>
            <person name="Yoshiki S."/>
            <person name="Yoshihara R."/>
            <person name="Yukawa K."/>
            <person name="Zhong H."/>
            <person name="Yano M."/>
            <person name="Yuan Q."/>
            <person name="Ouyang S."/>
            <person name="Liu J."/>
            <person name="Jones K.M."/>
            <person name="Gansberger K."/>
            <person name="Moffat K."/>
            <person name="Hill J."/>
            <person name="Bera J."/>
            <person name="Fadrosh D."/>
            <person name="Jin S."/>
            <person name="Johri S."/>
            <person name="Kim M."/>
            <person name="Overton L."/>
            <person name="Reardon M."/>
            <person name="Tsitrin T."/>
            <person name="Vuong H."/>
            <person name="Weaver B."/>
            <person name="Ciecko A."/>
            <person name="Tallon L."/>
            <person name="Jackson J."/>
            <person name="Pai G."/>
            <person name="Aken S.V."/>
            <person name="Utterback T."/>
            <person name="Reidmuller S."/>
            <person name="Feldblyum T."/>
            <person name="Hsiao J."/>
            <person name="Zismann V."/>
            <person name="Iobst S."/>
            <person name="de Vazeille A.R."/>
            <person name="Buell C.R."/>
            <person name="Ying K."/>
            <person name="Li Y."/>
            <person name="Lu T."/>
            <person name="Huang Y."/>
            <person name="Zhao Q."/>
            <person name="Feng Q."/>
            <person name="Zhang L."/>
            <person name="Zhu J."/>
            <person name="Weng Q."/>
            <person name="Mu J."/>
            <person name="Lu Y."/>
            <person name="Fan D."/>
            <person name="Liu Y."/>
            <person name="Guan J."/>
            <person name="Zhang Y."/>
            <person name="Yu S."/>
            <person name="Liu X."/>
            <person name="Zhang Y."/>
            <person name="Hong G."/>
            <person name="Han B."/>
            <person name="Choisne N."/>
            <person name="Demange N."/>
            <person name="Orjeda G."/>
            <person name="Samain S."/>
            <person name="Cattolico L."/>
            <person name="Pelletier E."/>
            <person name="Couloux A."/>
            <person name="Segurens B."/>
            <person name="Wincker P."/>
            <person name="D'Hont A."/>
            <person name="Scarpelli C."/>
            <person name="Weissenbach J."/>
            <person name="Salanoubat M."/>
            <person name="Quetier F."/>
            <person name="Yu Y."/>
            <person name="Kim H.R."/>
            <person name="Rambo T."/>
            <person name="Currie J."/>
            <person name="Collura K."/>
            <person name="Luo M."/>
            <person name="Yang T."/>
            <person name="Ammiraju J.S.S."/>
            <person name="Engler F."/>
            <person name="Soderlund C."/>
            <person name="Wing R.A."/>
            <person name="Palmer L.E."/>
            <person name="de la Bastide M."/>
            <person name="Spiegel L."/>
            <person name="Nascimento L."/>
            <person name="Zutavern T."/>
            <person name="O'Shaughnessy A."/>
            <person name="Dike S."/>
            <person name="Dedhia N."/>
            <person name="Preston R."/>
            <person name="Balija V."/>
            <person name="McCombie W.R."/>
            <person name="Chow T."/>
            <person name="Chen H."/>
            <person name="Chung M."/>
            <person name="Chen C."/>
            <person name="Shaw J."/>
            <person name="Wu H."/>
            <person name="Hsiao K."/>
            <person name="Chao Y."/>
            <person name="Chu M."/>
            <person name="Cheng C."/>
            <person name="Hour A."/>
            <person name="Lee P."/>
            <person name="Lin S."/>
            <person name="Lin Y."/>
            <person name="Liou J."/>
            <person name="Liu S."/>
            <person name="Hsing Y."/>
            <person name="Raghuvanshi S."/>
            <person name="Mohanty A."/>
            <person name="Bharti A.K."/>
            <person name="Gaur A."/>
            <person name="Gupta V."/>
            <person name="Kumar D."/>
            <person name="Ravi V."/>
            <person name="Vij S."/>
            <person name="Kapur A."/>
            <person name="Khurana P."/>
            <person name="Khurana P."/>
            <person name="Khurana J.P."/>
            <person name="Tyagi A.K."/>
            <person name="Gaikwad K."/>
            <person name="Singh A."/>
            <person name="Dalal V."/>
            <person name="Srivastava S."/>
            <person name="Dixit A."/>
            <person name="Pal A.K."/>
            <person name="Ghazi I.A."/>
            <person name="Yadav M."/>
            <person name="Pandit A."/>
            <person name="Bhargava A."/>
            <person name="Sureshbabu K."/>
            <person name="Batra K."/>
            <person name="Sharma T.R."/>
            <person name="Mohapatra T."/>
            <person name="Singh N.K."/>
            <person name="Messing J."/>
            <person name="Nelson A.B."/>
            <person name="Fuks G."/>
            <person name="Kavchok S."/>
            <person name="Keizer G."/>
            <person name="Linton E."/>
            <person name="Llaca V."/>
            <person name="Song R."/>
            <person name="Tanyolac B."/>
            <person name="Young S."/>
            <person name="Ho-Il K."/>
            <person name="Hahn J.H."/>
            <person name="Sangsakoo G."/>
            <person name="Vanavichit A."/>
            <person name="de Mattos Luiz.A.T."/>
            <person name="Zimmer P.D."/>
            <person name="Malone G."/>
            <person name="Dellagostin O."/>
            <person name="de Oliveira A.C."/>
            <person name="Bevan M."/>
            <person name="Bancroft I."/>
            <person name="Minx P."/>
            <person name="Cordum H."/>
            <person name="Wilson R."/>
            <person name="Cheng Z."/>
            <person name="Jin W."/>
            <person name="Jiang J."/>
            <person name="Leong S.A."/>
            <person name="Iwama H."/>
            <person name="Gojobori T."/>
            <person name="Itoh T."/>
            <person name="Niimura Y."/>
            <person name="Fujii Y."/>
            <person name="Habara T."/>
            <person name="Sakai H."/>
            <person name="Sato Y."/>
            <person name="Wilson G."/>
            <person name="Kumar K."/>
            <person name="McCouch S."/>
            <person name="Juretic N."/>
            <person name="Hoen D."/>
            <person name="Wright S."/>
            <person name="Bruskiewich R."/>
            <person name="Bureau T."/>
            <person name="Miyao A."/>
            <person name="Hirochika H."/>
            <person name="Nishikawa T."/>
            <person name="Kadowaki K."/>
            <person name="Sugiura M."/>
            <person name="Burr B."/>
            <person name="Sasaki T."/>
        </authorList>
    </citation>
    <scope>NUCLEOTIDE SEQUENCE [LARGE SCALE GENOMIC DNA]</scope>
    <source>
        <strain evidence="3">cv. Nipponbare</strain>
    </source>
</reference>
<organism evidence="2 3">
    <name type="scientific">Oryza sativa subsp. japonica</name>
    <name type="common">Rice</name>
    <dbReference type="NCBI Taxonomy" id="39947"/>
    <lineage>
        <taxon>Eukaryota</taxon>
        <taxon>Viridiplantae</taxon>
        <taxon>Streptophyta</taxon>
        <taxon>Embryophyta</taxon>
        <taxon>Tracheophyta</taxon>
        <taxon>Spermatophyta</taxon>
        <taxon>Magnoliopsida</taxon>
        <taxon>Liliopsida</taxon>
        <taxon>Poales</taxon>
        <taxon>Poaceae</taxon>
        <taxon>BOP clade</taxon>
        <taxon>Oryzoideae</taxon>
        <taxon>Oryzeae</taxon>
        <taxon>Oryzinae</taxon>
        <taxon>Oryza</taxon>
        <taxon>Oryza sativa</taxon>
    </lineage>
</organism>
<name>Q5Z6B4_ORYSJ</name>